<name>A0AAD9MZX3_9ANNE</name>
<evidence type="ECO:0000259" key="2">
    <source>
        <dbReference type="Pfam" id="PF23313"/>
    </source>
</evidence>
<dbReference type="EMBL" id="JAODUP010000342">
    <property type="protein sequence ID" value="KAK2152002.1"/>
    <property type="molecule type" value="Genomic_DNA"/>
</dbReference>
<dbReference type="AlphaFoldDB" id="A0AAD9MZX3"/>
<comment type="caution">
    <text evidence="3">The sequence shown here is derived from an EMBL/GenBank/DDBJ whole genome shotgun (WGS) entry which is preliminary data.</text>
</comment>
<reference evidence="3" key="1">
    <citation type="journal article" date="2023" name="Mol. Biol. Evol.">
        <title>Third-Generation Sequencing Reveals the Adaptive Role of the Epigenome in Three Deep-Sea Polychaetes.</title>
        <authorList>
            <person name="Perez M."/>
            <person name="Aroh O."/>
            <person name="Sun Y."/>
            <person name="Lan Y."/>
            <person name="Juniper S.K."/>
            <person name="Young C.R."/>
            <person name="Angers B."/>
            <person name="Qian P.Y."/>
        </authorList>
    </citation>
    <scope>NUCLEOTIDE SEQUENCE</scope>
    <source>
        <strain evidence="3">P08H-3</strain>
    </source>
</reference>
<accession>A0AAD9MZX3</accession>
<proteinExistence type="predicted"/>
<organism evidence="3 4">
    <name type="scientific">Paralvinella palmiformis</name>
    <dbReference type="NCBI Taxonomy" id="53620"/>
    <lineage>
        <taxon>Eukaryota</taxon>
        <taxon>Metazoa</taxon>
        <taxon>Spiralia</taxon>
        <taxon>Lophotrochozoa</taxon>
        <taxon>Annelida</taxon>
        <taxon>Polychaeta</taxon>
        <taxon>Sedentaria</taxon>
        <taxon>Canalipalpata</taxon>
        <taxon>Terebellida</taxon>
        <taxon>Terebelliformia</taxon>
        <taxon>Alvinellidae</taxon>
        <taxon>Paralvinella</taxon>
    </lineage>
</organism>
<protein>
    <recommendedName>
        <fullName evidence="2">KIF14 four-helical bundle domain-containing protein</fullName>
    </recommendedName>
</protein>
<dbReference type="Pfam" id="PF23313">
    <property type="entry name" value="4HB_KIF14"/>
    <property type="match status" value="1"/>
</dbReference>
<dbReference type="InterPro" id="IPR056523">
    <property type="entry name" value="4HB_KIF14"/>
</dbReference>
<evidence type="ECO:0000313" key="4">
    <source>
        <dbReference type="Proteomes" id="UP001208570"/>
    </source>
</evidence>
<feature type="domain" description="KIF14 four-helical bundle" evidence="2">
    <location>
        <begin position="214"/>
        <end position="350"/>
    </location>
</feature>
<gene>
    <name evidence="3" type="ORF">LSH36_342g01039</name>
</gene>
<evidence type="ECO:0000313" key="3">
    <source>
        <dbReference type="EMBL" id="KAK2152002.1"/>
    </source>
</evidence>
<feature type="region of interest" description="Disordered" evidence="1">
    <location>
        <begin position="111"/>
        <end position="157"/>
    </location>
</feature>
<feature type="compositionally biased region" description="Low complexity" evidence="1">
    <location>
        <begin position="70"/>
        <end position="81"/>
    </location>
</feature>
<feature type="compositionally biased region" description="Polar residues" evidence="1">
    <location>
        <begin position="55"/>
        <end position="69"/>
    </location>
</feature>
<feature type="region of interest" description="Disordered" evidence="1">
    <location>
        <begin position="54"/>
        <end position="98"/>
    </location>
</feature>
<feature type="compositionally biased region" description="Polar residues" evidence="1">
    <location>
        <begin position="120"/>
        <end position="148"/>
    </location>
</feature>
<keyword evidence="4" id="KW-1185">Reference proteome</keyword>
<evidence type="ECO:0000256" key="1">
    <source>
        <dbReference type="SAM" id="MobiDB-lite"/>
    </source>
</evidence>
<sequence length="662" mass="73069">MLTSGRLTDIMDDMVNGYDLLDTGSASIVDHKFRNKYLFNLELPPLYPWAPDVSRSASHKNLSGTRSFNGLSTGSSTSSELPAESDFIPTSSQTGPARHMDTVLPQRYLISDPHDDQVPFDQSSSNTSTPHASPTHNSKLPVISTSSHGYGVPSYPKKLQLTPRKRHFDVGIQTEGAKSEKKKNHVSLLTLCKEMVSMTMDRLRRESEKDEADETIVDQILTSCESVKMAVVNILEAYKRANEMCSSGSVFADSDLVRVMSMQIVASLELVVSLTAVWTTMYNNMMSPSLNTISQSIHVAVSDLATEILVFLQACESGMEDEAQTSSSQIMESMYQLVKLCGQLSLATDTCPISLYSQTSDSMDNLSLNSSKDNDLIHMEPSSDLKQVFLRGVDVFLDDTLESSLQAIESSEMAAESFTPNENGASKYETNSEVLKHVYIAVATSKLLVLKTQQIQVELDSELREDHYTSEQYYLQFYKRCQSLLIYLTRLSDNISLLVQAAQPLASDSEPDPSALMKVCRCSELIQRNAQKLVRTPVGDVGKQNLDTSINQSVVSSLNGLSLDLSSLNCCDSMASVVLSSKQLSELESSGDDVFLATRALIELCRRELIPFRGTGFKVKRMLPVTPSVVHPVARCRSARSVEQRSLGRNLSEADINQDVQD</sequence>
<dbReference type="Proteomes" id="UP001208570">
    <property type="component" value="Unassembled WGS sequence"/>
</dbReference>